<accession>A0AAJ0CER7</accession>
<sequence>MIRLMGTVASRLKKTIFDKKNKENWYEVYLTCFILLSTLEKVYELQLFYSDINVDMGGNTPANVNYTSRTMMEKWKYSAENLIYHYRCILRGMDPFSLSWEAWGSVEDVAKANLDTPAILYMQKMSDLLKDRHDFMARARQQVGKPFSWLCELFLPDEAGDSTPN</sequence>
<evidence type="ECO:0000313" key="2">
    <source>
        <dbReference type="Proteomes" id="UP001251528"/>
    </source>
</evidence>
<keyword evidence="2" id="KW-1185">Reference proteome</keyword>
<dbReference type="EMBL" id="JASWJB010000319">
    <property type="protein sequence ID" value="KAK2591646.1"/>
    <property type="molecule type" value="Genomic_DNA"/>
</dbReference>
<organism evidence="1 2">
    <name type="scientific">Conoideocrella luteorostrata</name>
    <dbReference type="NCBI Taxonomy" id="1105319"/>
    <lineage>
        <taxon>Eukaryota</taxon>
        <taxon>Fungi</taxon>
        <taxon>Dikarya</taxon>
        <taxon>Ascomycota</taxon>
        <taxon>Pezizomycotina</taxon>
        <taxon>Sordariomycetes</taxon>
        <taxon>Hypocreomycetidae</taxon>
        <taxon>Hypocreales</taxon>
        <taxon>Clavicipitaceae</taxon>
        <taxon>Conoideocrella</taxon>
    </lineage>
</organism>
<dbReference type="AlphaFoldDB" id="A0AAJ0CER7"/>
<dbReference type="Proteomes" id="UP001251528">
    <property type="component" value="Unassembled WGS sequence"/>
</dbReference>
<name>A0AAJ0CER7_9HYPO</name>
<protein>
    <submittedName>
        <fullName evidence="1">Uncharacterized protein</fullName>
    </submittedName>
</protein>
<evidence type="ECO:0000313" key="1">
    <source>
        <dbReference type="EMBL" id="KAK2591646.1"/>
    </source>
</evidence>
<comment type="caution">
    <text evidence="1">The sequence shown here is derived from an EMBL/GenBank/DDBJ whole genome shotgun (WGS) entry which is preliminary data.</text>
</comment>
<gene>
    <name evidence="1" type="ORF">QQS21_010660</name>
</gene>
<reference evidence="1" key="1">
    <citation type="submission" date="2023-06" db="EMBL/GenBank/DDBJ databases">
        <title>Conoideocrella luteorostrata (Hypocreales: Clavicipitaceae), a potential biocontrol fungus for elongate hemlock scale in United States Christmas tree production areas.</title>
        <authorList>
            <person name="Barrett H."/>
            <person name="Lovett B."/>
            <person name="Macias A.M."/>
            <person name="Stajich J.E."/>
            <person name="Kasson M.T."/>
        </authorList>
    </citation>
    <scope>NUCLEOTIDE SEQUENCE</scope>
    <source>
        <strain evidence="1">ARSEF 14590</strain>
    </source>
</reference>
<proteinExistence type="predicted"/>